<dbReference type="OrthoDB" id="255819at2759"/>
<organism evidence="2 3">
    <name type="scientific">Trichophyton rubrum</name>
    <name type="common">Athlete's foot fungus</name>
    <name type="synonym">Epidermophyton rubrum</name>
    <dbReference type="NCBI Taxonomy" id="5551"/>
    <lineage>
        <taxon>Eukaryota</taxon>
        <taxon>Fungi</taxon>
        <taxon>Dikarya</taxon>
        <taxon>Ascomycota</taxon>
        <taxon>Pezizomycotina</taxon>
        <taxon>Eurotiomycetes</taxon>
        <taxon>Eurotiomycetidae</taxon>
        <taxon>Onygenales</taxon>
        <taxon>Arthrodermataceae</taxon>
        <taxon>Trichophyton</taxon>
    </lineage>
</organism>
<gene>
    <name evidence="2" type="ORF">A7C99_0314</name>
</gene>
<feature type="compositionally biased region" description="Basic and acidic residues" evidence="1">
    <location>
        <begin position="285"/>
        <end position="301"/>
    </location>
</feature>
<comment type="caution">
    <text evidence="2">The sequence shown here is derived from an EMBL/GenBank/DDBJ whole genome shotgun (WGS) entry which is preliminary data.</text>
</comment>
<evidence type="ECO:0000313" key="2">
    <source>
        <dbReference type="EMBL" id="OAL68373.1"/>
    </source>
</evidence>
<feature type="region of interest" description="Disordered" evidence="1">
    <location>
        <begin position="1"/>
        <end position="38"/>
    </location>
</feature>
<dbReference type="InterPro" id="IPR014347">
    <property type="entry name" value="Tautomerase/MIF_sf"/>
</dbReference>
<dbReference type="Proteomes" id="UP000243015">
    <property type="component" value="Unassembled WGS sequence"/>
</dbReference>
<evidence type="ECO:0000313" key="3">
    <source>
        <dbReference type="Proteomes" id="UP000243015"/>
    </source>
</evidence>
<sequence>MDGCEKSPSSARTKTPETKSPRHSVTFSSTASGPSKKELVARDLGCGGFMSSRSGSPNLSDTLAAEQSIREAERCCANEEFKAGAQYPSFKDRVSFGSQILVEIRTNKKVDNPIDTIAKLVEELRVLFDGRPVMVSLDDEVKISCQFGDEPAYIVTVTALSDLMSPLRCYRFASIIQQEIHSVMHIPPTHGIVRITPAETHHFGIGGTTYYQQAKDLAEASTANSKAASRKASTSKKSSSAVVRLLKRSTSRFSFTSQASWKADKQRESKKDIDSDGGSSQPRSVGKEKVREPDIKENSAF</sequence>
<dbReference type="VEuPathDB" id="FungiDB:TERG_08144"/>
<reference evidence="2 3" key="1">
    <citation type="submission" date="2016-05" db="EMBL/GenBank/DDBJ databases">
        <title>Genome sequencing of Trichophyton rubrum CMCC(F)T1i isolated from hair.</title>
        <authorList>
            <person name="Zhan P."/>
            <person name="Tao Y."/>
            <person name="Liu W."/>
        </authorList>
    </citation>
    <scope>NUCLEOTIDE SEQUENCE [LARGE SCALE GENOMIC DNA]</scope>
    <source>
        <strain evidence="3">CMCC(F)T1i</strain>
    </source>
</reference>
<feature type="region of interest" description="Disordered" evidence="1">
    <location>
        <begin position="253"/>
        <end position="301"/>
    </location>
</feature>
<evidence type="ECO:0000256" key="1">
    <source>
        <dbReference type="SAM" id="MobiDB-lite"/>
    </source>
</evidence>
<dbReference type="SUPFAM" id="SSF55331">
    <property type="entry name" value="Tautomerase/MIF"/>
    <property type="match status" value="1"/>
</dbReference>
<name>A0A178F9X1_TRIRU</name>
<feature type="compositionally biased region" description="Polar residues" evidence="1">
    <location>
        <begin position="23"/>
        <end position="33"/>
    </location>
</feature>
<accession>A0A178F9X1</accession>
<dbReference type="EMBL" id="LHPM01000007">
    <property type="protein sequence ID" value="OAL68373.1"/>
    <property type="molecule type" value="Genomic_DNA"/>
</dbReference>
<protein>
    <recommendedName>
        <fullName evidence="4">MIF domain-containing protein</fullName>
    </recommendedName>
</protein>
<proteinExistence type="predicted"/>
<dbReference type="Gene3D" id="3.30.429.10">
    <property type="entry name" value="Macrophage Migration Inhibitory Factor"/>
    <property type="match status" value="1"/>
</dbReference>
<dbReference type="AlphaFoldDB" id="A0A178F9X1"/>
<evidence type="ECO:0008006" key="4">
    <source>
        <dbReference type="Google" id="ProtNLM"/>
    </source>
</evidence>
<feature type="compositionally biased region" description="Basic and acidic residues" evidence="1">
    <location>
        <begin position="262"/>
        <end position="274"/>
    </location>
</feature>